<accession>A0ABT2F6V8</accession>
<dbReference type="EMBL" id="JANUXX010000004">
    <property type="protein sequence ID" value="MCS4488193.1"/>
    <property type="molecule type" value="Genomic_DNA"/>
</dbReference>
<proteinExistence type="predicted"/>
<keyword evidence="2" id="KW-1185">Reference proteome</keyword>
<reference evidence="1 2" key="1">
    <citation type="journal article" date="2023" name="Int. J. Syst. Evol. Microbiol.">
        <title>Streptococcus sciuri sp. nov., Staphylococcus marylandisciuri sp. nov. and Staphylococcus americanisciuri sp. nov., isolated from faeces of eastern grey squirrel (Sciurus carolinensis).</title>
        <authorList>
            <person name="Volokhov D.V."/>
            <person name="Zagorodnyaya T.A."/>
            <person name="Furtak V.A."/>
            <person name="Nattanmai G."/>
            <person name="Randall L."/>
            <person name="Jose S."/>
            <person name="Gao Y."/>
            <person name="Eisenberg T."/>
            <person name="Delmonte P."/>
            <person name="Blom J."/>
            <person name="Mitchell K.K."/>
        </authorList>
    </citation>
    <scope>NUCLEOTIDE SEQUENCE [LARGE SCALE GENOMIC DNA]</scope>
    <source>
        <strain evidence="1 2">SQ9-PEA</strain>
    </source>
</reference>
<sequence>MDVKIVLGLLSSKTSGLDNEVHALDCLQKVASLLPKERLYLSR</sequence>
<evidence type="ECO:0000313" key="1">
    <source>
        <dbReference type="EMBL" id="MCS4488193.1"/>
    </source>
</evidence>
<protein>
    <recommendedName>
        <fullName evidence="3">NADPH-dependent FMN reductase-like domain-containing protein</fullName>
    </recommendedName>
</protein>
<organism evidence="1 2">
    <name type="scientific">Streptococcus sciuri</name>
    <dbReference type="NCBI Taxonomy" id="2973939"/>
    <lineage>
        <taxon>Bacteria</taxon>
        <taxon>Bacillati</taxon>
        <taxon>Bacillota</taxon>
        <taxon>Bacilli</taxon>
        <taxon>Lactobacillales</taxon>
        <taxon>Streptococcaceae</taxon>
        <taxon>Streptococcus</taxon>
    </lineage>
</organism>
<comment type="caution">
    <text evidence="1">The sequence shown here is derived from an EMBL/GenBank/DDBJ whole genome shotgun (WGS) entry which is preliminary data.</text>
</comment>
<dbReference type="Proteomes" id="UP001206548">
    <property type="component" value="Unassembled WGS sequence"/>
</dbReference>
<evidence type="ECO:0000313" key="2">
    <source>
        <dbReference type="Proteomes" id="UP001206548"/>
    </source>
</evidence>
<evidence type="ECO:0008006" key="3">
    <source>
        <dbReference type="Google" id="ProtNLM"/>
    </source>
</evidence>
<name>A0ABT2F6V8_9STRE</name>
<gene>
    <name evidence="1" type="ORF">NXS10_04375</name>
</gene>